<name>A0A103YI98_CYNCS</name>
<sequence>MTQRSATVTYASIKQPGVCNNARKKLIAKSKKAMSRHSSSRQTVEAAPPRLIRVDRRASLEKKLPTIKEDECSSGDQLQSFNGNRTVSSSAKTLYSTKHHACN</sequence>
<dbReference type="EMBL" id="LEKV01001051">
    <property type="protein sequence ID" value="KVI09629.1"/>
    <property type="molecule type" value="Genomic_DNA"/>
</dbReference>
<keyword evidence="3" id="KW-1185">Reference proteome</keyword>
<dbReference type="Proteomes" id="UP000243975">
    <property type="component" value="Unassembled WGS sequence"/>
</dbReference>
<evidence type="ECO:0000256" key="1">
    <source>
        <dbReference type="SAM" id="MobiDB-lite"/>
    </source>
</evidence>
<reference evidence="2 3" key="1">
    <citation type="journal article" date="2016" name="Sci. Rep.">
        <title>The genome sequence of the outbreeding globe artichoke constructed de novo incorporating a phase-aware low-pass sequencing strategy of F1 progeny.</title>
        <authorList>
            <person name="Scaglione D."/>
            <person name="Reyes-Chin-Wo S."/>
            <person name="Acquadro A."/>
            <person name="Froenicke L."/>
            <person name="Portis E."/>
            <person name="Beitel C."/>
            <person name="Tirone M."/>
            <person name="Mauro R."/>
            <person name="Lo Monaco A."/>
            <person name="Mauromicale G."/>
            <person name="Faccioli P."/>
            <person name="Cattivelli L."/>
            <person name="Rieseberg L."/>
            <person name="Michelmore R."/>
            <person name="Lanteri S."/>
        </authorList>
    </citation>
    <scope>NUCLEOTIDE SEQUENCE [LARGE SCALE GENOMIC DNA]</scope>
    <source>
        <strain evidence="2">2C</strain>
    </source>
</reference>
<proteinExistence type="predicted"/>
<feature type="compositionally biased region" description="Polar residues" evidence="1">
    <location>
        <begin position="74"/>
        <end position="96"/>
    </location>
</feature>
<evidence type="ECO:0000313" key="3">
    <source>
        <dbReference type="Proteomes" id="UP000243975"/>
    </source>
</evidence>
<organism evidence="2 3">
    <name type="scientific">Cynara cardunculus var. scolymus</name>
    <name type="common">Globe artichoke</name>
    <name type="synonym">Cynara scolymus</name>
    <dbReference type="NCBI Taxonomy" id="59895"/>
    <lineage>
        <taxon>Eukaryota</taxon>
        <taxon>Viridiplantae</taxon>
        <taxon>Streptophyta</taxon>
        <taxon>Embryophyta</taxon>
        <taxon>Tracheophyta</taxon>
        <taxon>Spermatophyta</taxon>
        <taxon>Magnoliopsida</taxon>
        <taxon>eudicotyledons</taxon>
        <taxon>Gunneridae</taxon>
        <taxon>Pentapetalae</taxon>
        <taxon>asterids</taxon>
        <taxon>campanulids</taxon>
        <taxon>Asterales</taxon>
        <taxon>Asteraceae</taxon>
        <taxon>Carduoideae</taxon>
        <taxon>Cardueae</taxon>
        <taxon>Carduinae</taxon>
        <taxon>Cynara</taxon>
    </lineage>
</organism>
<protein>
    <submittedName>
        <fullName evidence="2">Uncharacterized protein</fullName>
    </submittedName>
</protein>
<gene>
    <name evidence="2" type="ORF">Ccrd_011980</name>
</gene>
<accession>A0A103YI98</accession>
<dbReference type="OrthoDB" id="1694403at2759"/>
<dbReference type="Gramene" id="KVI09629">
    <property type="protein sequence ID" value="KVI09629"/>
    <property type="gene ID" value="Ccrd_011980"/>
</dbReference>
<feature type="region of interest" description="Disordered" evidence="1">
    <location>
        <begin position="67"/>
        <end position="103"/>
    </location>
</feature>
<evidence type="ECO:0000313" key="2">
    <source>
        <dbReference type="EMBL" id="KVI09629.1"/>
    </source>
</evidence>
<comment type="caution">
    <text evidence="2">The sequence shown here is derived from an EMBL/GenBank/DDBJ whole genome shotgun (WGS) entry which is preliminary data.</text>
</comment>
<dbReference type="AlphaFoldDB" id="A0A103YI98"/>